<dbReference type="EMBL" id="AHIV02002222">
    <property type="protein sequence ID" value="RQX66766.1"/>
    <property type="molecule type" value="Genomic_DNA"/>
</dbReference>
<name>A0A425HLX9_TOXGO</name>
<reference evidence="2 3" key="1">
    <citation type="submission" date="2017-10" db="EMBL/GenBank/DDBJ databases">
        <authorList>
            <person name="Sibley D."/>
            <person name="Venepally P."/>
            <person name="Karamycheva S."/>
            <person name="Hadjithomas M."/>
            <person name="Khan A."/>
            <person name="Brunk B."/>
            <person name="Roos D."/>
            <person name="Caler E."/>
            <person name="Lorenzi H."/>
        </authorList>
    </citation>
    <scope>NUCLEOTIDE SEQUENCE [LARGE SCALE GENOMIC DNA]</scope>
    <source>
        <strain evidence="2 3">CAST</strain>
    </source>
</reference>
<evidence type="ECO:0000313" key="3">
    <source>
        <dbReference type="Proteomes" id="UP000284452"/>
    </source>
</evidence>
<dbReference type="Proteomes" id="UP000284452">
    <property type="component" value="Unassembled WGS sequence"/>
</dbReference>
<gene>
    <name evidence="2" type="ORF">TGCAST_299980</name>
</gene>
<dbReference type="AlphaFoldDB" id="A0A425HLX9"/>
<evidence type="ECO:0000313" key="2">
    <source>
        <dbReference type="EMBL" id="RQX66766.1"/>
    </source>
</evidence>
<organism evidence="2 3">
    <name type="scientific">Toxoplasma gondii CAST</name>
    <dbReference type="NCBI Taxonomy" id="943122"/>
    <lineage>
        <taxon>Eukaryota</taxon>
        <taxon>Sar</taxon>
        <taxon>Alveolata</taxon>
        <taxon>Apicomplexa</taxon>
        <taxon>Conoidasida</taxon>
        <taxon>Coccidia</taxon>
        <taxon>Eucoccidiorida</taxon>
        <taxon>Eimeriorina</taxon>
        <taxon>Sarcocystidae</taxon>
        <taxon>Toxoplasma</taxon>
    </lineage>
</organism>
<evidence type="ECO:0000256" key="1">
    <source>
        <dbReference type="SAM" id="MobiDB-lite"/>
    </source>
</evidence>
<feature type="compositionally biased region" description="Basic and acidic residues" evidence="1">
    <location>
        <begin position="234"/>
        <end position="360"/>
    </location>
</feature>
<proteinExistence type="predicted"/>
<dbReference type="VEuPathDB" id="ToxoDB:TGCAST_299980"/>
<sequence length="423" mass="47726">MRCLSTSAFSRSKVVAVNLAVPFLPDATSLSILRSPVFAGASKFCCSRLGGSSNESAFFSRKEADRRGTFSGRSALLVLHLLGDLKSMLPAPAGRVSVLRELFCSLLTRRALALHAEDAKWRRQAETGCRSAAGLSLKEIFCESLTNSCRSFRWTLTVSTPQAATLLSRLACPRPRARQRRTPEADTGILTHGDLEEMKAKMKEKMEAKEQSKETMETKEQSKETMETKGQSKKKMETKEQSKEKMEAKEQSKETMETKEQSKETMETKEQSKEKMETKEQSKKKMETKEQSKETMEAKEQSKEKMEAKEQSKAKMEAKEQSKKKMETKEQSKETMEAKEQSKEKMEAKEQSKAKMETKRGKSHLSLMTTRRRALFGFDAVDANSLWSSILEADSYSAADAQRSTRFCDAGKTECMQAERFSA</sequence>
<feature type="compositionally biased region" description="Basic and acidic residues" evidence="1">
    <location>
        <begin position="206"/>
        <end position="227"/>
    </location>
</feature>
<comment type="caution">
    <text evidence="2">The sequence shown here is derived from an EMBL/GenBank/DDBJ whole genome shotgun (WGS) entry which is preliminary data.</text>
</comment>
<accession>A0A425HLX9</accession>
<protein>
    <submittedName>
        <fullName evidence="2">Uncharacterized protein</fullName>
    </submittedName>
</protein>
<feature type="region of interest" description="Disordered" evidence="1">
    <location>
        <begin position="206"/>
        <end position="365"/>
    </location>
</feature>